<reference evidence="3" key="3">
    <citation type="submission" date="2025-09" db="UniProtKB">
        <authorList>
            <consortium name="Ensembl"/>
        </authorList>
    </citation>
    <scope>IDENTIFICATION</scope>
</reference>
<dbReference type="InterPro" id="IPR042201">
    <property type="entry name" value="FH2_Formin_sf"/>
</dbReference>
<dbReference type="Gene3D" id="1.20.58.2220">
    <property type="entry name" value="Formin, FH2 domain"/>
    <property type="match status" value="1"/>
</dbReference>
<dbReference type="SUPFAM" id="SSF101447">
    <property type="entry name" value="Formin homology 2 domain (FH2 domain)"/>
    <property type="match status" value="1"/>
</dbReference>
<feature type="domain" description="FH2" evidence="2">
    <location>
        <begin position="33"/>
        <end position="145"/>
    </location>
</feature>
<dbReference type="Proteomes" id="UP000005226">
    <property type="component" value="Chromosome 2"/>
</dbReference>
<dbReference type="GeneTree" id="ENSGT00940000154289"/>
<keyword evidence="4" id="KW-1185">Reference proteome</keyword>
<protein>
    <submittedName>
        <fullName evidence="3">Formin 1</fullName>
    </submittedName>
</protein>
<evidence type="ECO:0000259" key="2">
    <source>
        <dbReference type="Pfam" id="PF02181"/>
    </source>
</evidence>
<dbReference type="Pfam" id="PF02181">
    <property type="entry name" value="FH2"/>
    <property type="match status" value="1"/>
</dbReference>
<dbReference type="AlphaFoldDB" id="A0A674NPY1"/>
<gene>
    <name evidence="3" type="primary">LOC101080106</name>
</gene>
<accession>A0A674NPY1</accession>
<dbReference type="Ensembl" id="ENSTRUT00000089357.1">
    <property type="protein sequence ID" value="ENSTRUP00000075646.1"/>
    <property type="gene ID" value="ENSTRUG00000025509.2"/>
</dbReference>
<organism evidence="3 4">
    <name type="scientific">Takifugu rubripes</name>
    <name type="common">Japanese pufferfish</name>
    <name type="synonym">Fugu rubripes</name>
    <dbReference type="NCBI Taxonomy" id="31033"/>
    <lineage>
        <taxon>Eukaryota</taxon>
        <taxon>Metazoa</taxon>
        <taxon>Chordata</taxon>
        <taxon>Craniata</taxon>
        <taxon>Vertebrata</taxon>
        <taxon>Euteleostomi</taxon>
        <taxon>Actinopterygii</taxon>
        <taxon>Neopterygii</taxon>
        <taxon>Teleostei</taxon>
        <taxon>Neoteleostei</taxon>
        <taxon>Acanthomorphata</taxon>
        <taxon>Eupercaria</taxon>
        <taxon>Tetraodontiformes</taxon>
        <taxon>Tetradontoidea</taxon>
        <taxon>Tetraodontidae</taxon>
        <taxon>Takifugu</taxon>
    </lineage>
</organism>
<reference evidence="3 4" key="1">
    <citation type="journal article" date="2011" name="Genome Biol. Evol.">
        <title>Integration of the genetic map and genome assembly of fugu facilitates insights into distinct features of genome evolution in teleosts and mammals.</title>
        <authorList>
            <person name="Kai W."/>
            <person name="Kikuchi K."/>
            <person name="Tohari S."/>
            <person name="Chew A.K."/>
            <person name="Tay A."/>
            <person name="Fujiwara A."/>
            <person name="Hosoya S."/>
            <person name="Suetake H."/>
            <person name="Naruse K."/>
            <person name="Brenner S."/>
            <person name="Suzuki Y."/>
            <person name="Venkatesh B."/>
        </authorList>
    </citation>
    <scope>NUCLEOTIDE SEQUENCE [LARGE SCALE GENOMIC DNA]</scope>
</reference>
<evidence type="ECO:0000256" key="1">
    <source>
        <dbReference type="SAM" id="MobiDB-lite"/>
    </source>
</evidence>
<reference evidence="3" key="2">
    <citation type="submission" date="2025-08" db="UniProtKB">
        <authorList>
            <consortium name="Ensembl"/>
        </authorList>
    </citation>
    <scope>IDENTIFICATION</scope>
</reference>
<dbReference type="InterPro" id="IPR015425">
    <property type="entry name" value="FH2_Formin"/>
</dbReference>
<name>A0A674NPY1_TAKRU</name>
<evidence type="ECO:0000313" key="3">
    <source>
        <dbReference type="Ensembl" id="ENSTRUP00000075646.1"/>
    </source>
</evidence>
<sequence>MTRAVTTAARVIPPRCPPPPPVSRHAGTEKSVFPLPDPQDFFQAAQVKFDDLIKDTRKLKRDLTACEKDVQKVCANSSEENLQPFKDKMESFISTARTDSEHPLNHALDRQGRKCYFGVKPKSGDKEVAPGYVFMLWYEFSSDFKNAWVRQSKNISKER</sequence>
<feature type="region of interest" description="Disordered" evidence="1">
    <location>
        <begin position="1"/>
        <end position="35"/>
    </location>
</feature>
<evidence type="ECO:0000313" key="4">
    <source>
        <dbReference type="Proteomes" id="UP000005226"/>
    </source>
</evidence>
<proteinExistence type="predicted"/>